<name>A0A4Y7PYK8_9AGAM</name>
<dbReference type="PANTHER" id="PTHR12736:SF7">
    <property type="entry name" value="LANC-LIKE PROTEIN 3"/>
    <property type="match status" value="1"/>
</dbReference>
<dbReference type="AlphaFoldDB" id="A0A4Y7PYK8"/>
<dbReference type="Pfam" id="PF05147">
    <property type="entry name" value="LANC_like"/>
    <property type="match status" value="1"/>
</dbReference>
<dbReference type="GO" id="GO:0031179">
    <property type="term" value="P:peptide modification"/>
    <property type="evidence" value="ECO:0007669"/>
    <property type="project" value="InterPro"/>
</dbReference>
<proteinExistence type="predicted"/>
<dbReference type="SMART" id="SM01260">
    <property type="entry name" value="LANC_like"/>
    <property type="match status" value="1"/>
</dbReference>
<dbReference type="OrthoDB" id="10257263at2759"/>
<keyword evidence="1" id="KW-0862">Zinc</keyword>
<dbReference type="Gene3D" id="1.50.10.10">
    <property type="match status" value="1"/>
</dbReference>
<evidence type="ECO:0000256" key="1">
    <source>
        <dbReference type="PIRSR" id="PIRSR607822-1"/>
    </source>
</evidence>
<keyword evidence="1" id="KW-0479">Metal-binding</keyword>
<dbReference type="InterPro" id="IPR012341">
    <property type="entry name" value="6hp_glycosidase-like_sf"/>
</dbReference>
<dbReference type="GO" id="GO:0005886">
    <property type="term" value="C:plasma membrane"/>
    <property type="evidence" value="ECO:0007669"/>
    <property type="project" value="TreeGrafter"/>
</dbReference>
<dbReference type="VEuPathDB" id="FungiDB:BD410DRAFT_830241"/>
<dbReference type="Proteomes" id="UP000294933">
    <property type="component" value="Unassembled WGS sequence"/>
</dbReference>
<dbReference type="GO" id="GO:0005975">
    <property type="term" value="P:carbohydrate metabolic process"/>
    <property type="evidence" value="ECO:0007669"/>
    <property type="project" value="InterPro"/>
</dbReference>
<dbReference type="EMBL" id="ML170195">
    <property type="protein sequence ID" value="TDL19620.1"/>
    <property type="molecule type" value="Genomic_DNA"/>
</dbReference>
<evidence type="ECO:0000313" key="3">
    <source>
        <dbReference type="Proteomes" id="UP000294933"/>
    </source>
</evidence>
<reference evidence="2 3" key="1">
    <citation type="submission" date="2018-06" db="EMBL/GenBank/DDBJ databases">
        <title>A transcriptomic atlas of mushroom development highlights an independent origin of complex multicellularity.</title>
        <authorList>
            <consortium name="DOE Joint Genome Institute"/>
            <person name="Krizsan K."/>
            <person name="Almasi E."/>
            <person name="Merenyi Z."/>
            <person name="Sahu N."/>
            <person name="Viragh M."/>
            <person name="Koszo T."/>
            <person name="Mondo S."/>
            <person name="Kiss B."/>
            <person name="Balint B."/>
            <person name="Kues U."/>
            <person name="Barry K."/>
            <person name="Hegedus J.C."/>
            <person name="Henrissat B."/>
            <person name="Johnson J."/>
            <person name="Lipzen A."/>
            <person name="Ohm R."/>
            <person name="Nagy I."/>
            <person name="Pangilinan J."/>
            <person name="Yan J."/>
            <person name="Xiong Y."/>
            <person name="Grigoriev I.V."/>
            <person name="Hibbett D.S."/>
            <person name="Nagy L.G."/>
        </authorList>
    </citation>
    <scope>NUCLEOTIDE SEQUENCE [LARGE SCALE GENOMIC DNA]</scope>
    <source>
        <strain evidence="2 3">SZMC22713</strain>
    </source>
</reference>
<organism evidence="2 3">
    <name type="scientific">Rickenella mellea</name>
    <dbReference type="NCBI Taxonomy" id="50990"/>
    <lineage>
        <taxon>Eukaryota</taxon>
        <taxon>Fungi</taxon>
        <taxon>Dikarya</taxon>
        <taxon>Basidiomycota</taxon>
        <taxon>Agaricomycotina</taxon>
        <taxon>Agaricomycetes</taxon>
        <taxon>Hymenochaetales</taxon>
        <taxon>Rickenellaceae</taxon>
        <taxon>Rickenella</taxon>
    </lineage>
</organism>
<feature type="binding site" evidence="1">
    <location>
        <position position="354"/>
    </location>
    <ligand>
        <name>Zn(2+)</name>
        <dbReference type="ChEBI" id="CHEBI:29105"/>
    </ligand>
</feature>
<keyword evidence="3" id="KW-1185">Reference proteome</keyword>
<dbReference type="PRINTS" id="PR01950">
    <property type="entry name" value="LANCSUPER"/>
</dbReference>
<dbReference type="CDD" id="cd04794">
    <property type="entry name" value="euk_LANCL"/>
    <property type="match status" value="1"/>
</dbReference>
<dbReference type="GO" id="GO:0046872">
    <property type="term" value="F:metal ion binding"/>
    <property type="evidence" value="ECO:0007669"/>
    <property type="project" value="UniProtKB-KW"/>
</dbReference>
<gene>
    <name evidence="2" type="ORF">BD410DRAFT_830241</name>
</gene>
<dbReference type="InterPro" id="IPR007822">
    <property type="entry name" value="LANC-like"/>
</dbReference>
<feature type="binding site" evidence="1">
    <location>
        <position position="353"/>
    </location>
    <ligand>
        <name>Zn(2+)</name>
        <dbReference type="ChEBI" id="CHEBI:29105"/>
    </ligand>
</feature>
<evidence type="ECO:0000313" key="2">
    <source>
        <dbReference type="EMBL" id="TDL19620.1"/>
    </source>
</evidence>
<feature type="binding site" evidence="1">
    <location>
        <position position="304"/>
    </location>
    <ligand>
        <name>Zn(2+)</name>
        <dbReference type="ChEBI" id="CHEBI:29105"/>
    </ligand>
</feature>
<sequence>MSSNRRYLSHLLEPIALDEENLRTVLSAFQAAILSAIKQIEDHTSRSASDKHDSLYTGDSGVSLLFLRLVLQSNAAGLPDDVKNSLQALIRTHLPPLAEYQPVPGYLSPLETPVGPALVEVFTDLVYPPGSAAVWKTSLTTVKNSIRVASHDFHTGGDEVLYGRAGMLWGMLNLVRWADRNSKEPDQVRRLELASIVDAHTLSKVIGRIIDIGKAGSTAFIRKEGSEESLPLMWEWHGKYYLGAIHGVAGILTVLLQAPHTLIAPHLPIIISTVSALVLLAERNNGHLPSSLPARNKNPLVQICHGSPGLLILLATIRTRHPTHCSDNWDNAEQMACRVVWQEGLLRKGLGVCHGASGNAWSLLLFAHARRGTTIGDKALARALAFLLQAMHMPPLTLIKPVNQSPYCTPDHPYSLFEGIAGVVCAWADACVVIQDRLTRIGGGKPEKRELREPVLGIPGLGGMGAGGVL</sequence>
<evidence type="ECO:0008006" key="4">
    <source>
        <dbReference type="Google" id="ProtNLM"/>
    </source>
</evidence>
<dbReference type="PANTHER" id="PTHR12736">
    <property type="entry name" value="LANC-LIKE PROTEIN"/>
    <property type="match status" value="1"/>
</dbReference>
<dbReference type="SUPFAM" id="SSF158745">
    <property type="entry name" value="LanC-like"/>
    <property type="match status" value="1"/>
</dbReference>
<protein>
    <recommendedName>
        <fullName evidence="4">Lanthionine synthetase C family protein</fullName>
    </recommendedName>
</protein>
<accession>A0A4Y7PYK8</accession>